<dbReference type="PROSITE" id="PS00356">
    <property type="entry name" value="HTH_LACI_1"/>
    <property type="match status" value="1"/>
</dbReference>
<keyword evidence="2" id="KW-0238">DNA-binding</keyword>
<keyword evidence="1" id="KW-0805">Transcription regulation</keyword>
<dbReference type="Gene3D" id="3.40.50.2300">
    <property type="match status" value="2"/>
</dbReference>
<protein>
    <submittedName>
        <fullName evidence="6">LacI family transcriptional regulator</fullName>
    </submittedName>
</protein>
<dbReference type="RefSeq" id="WP_286217226.1">
    <property type="nucleotide sequence ID" value="NZ_AP027729.1"/>
</dbReference>
<dbReference type="InterPro" id="IPR046335">
    <property type="entry name" value="LacI/GalR-like_sensor"/>
</dbReference>
<dbReference type="Gene3D" id="1.10.260.40">
    <property type="entry name" value="lambda repressor-like DNA-binding domains"/>
    <property type="match status" value="1"/>
</dbReference>
<dbReference type="SUPFAM" id="SSF47413">
    <property type="entry name" value="lambda repressor-like DNA-binding domains"/>
    <property type="match status" value="1"/>
</dbReference>
<keyword evidence="3" id="KW-0804">Transcription</keyword>
<accession>A0ABN6XCY8</accession>
<evidence type="ECO:0000256" key="3">
    <source>
        <dbReference type="ARBA" id="ARBA00023163"/>
    </source>
</evidence>
<dbReference type="EMBL" id="AP027729">
    <property type="protein sequence ID" value="BDZ42817.1"/>
    <property type="molecule type" value="Genomic_DNA"/>
</dbReference>
<evidence type="ECO:0000259" key="5">
    <source>
        <dbReference type="PROSITE" id="PS50932"/>
    </source>
</evidence>
<evidence type="ECO:0000313" key="6">
    <source>
        <dbReference type="EMBL" id="BDZ42817.1"/>
    </source>
</evidence>
<dbReference type="Pfam" id="PF13377">
    <property type="entry name" value="Peripla_BP_3"/>
    <property type="match status" value="1"/>
</dbReference>
<dbReference type="CDD" id="cd01392">
    <property type="entry name" value="HTH_LacI"/>
    <property type="match status" value="1"/>
</dbReference>
<name>A0ABN6XCY8_9CELL</name>
<dbReference type="SUPFAM" id="SSF53822">
    <property type="entry name" value="Periplasmic binding protein-like I"/>
    <property type="match status" value="1"/>
</dbReference>
<dbReference type="CDD" id="cd06267">
    <property type="entry name" value="PBP1_LacI_sugar_binding-like"/>
    <property type="match status" value="1"/>
</dbReference>
<dbReference type="Proteomes" id="UP001321475">
    <property type="component" value="Chromosome"/>
</dbReference>
<dbReference type="SMART" id="SM00354">
    <property type="entry name" value="HTH_LACI"/>
    <property type="match status" value="1"/>
</dbReference>
<dbReference type="PANTHER" id="PTHR30146">
    <property type="entry name" value="LACI-RELATED TRANSCRIPTIONAL REPRESSOR"/>
    <property type="match status" value="1"/>
</dbReference>
<dbReference type="InterPro" id="IPR010982">
    <property type="entry name" value="Lambda_DNA-bd_dom_sf"/>
</dbReference>
<sequence>MSTTVGPGASSVPTLDEVAREAGVSRSTASRAINGGERVSPSAQAAVDDAVARLGFVPNRAARSLVTRRTGSVALVLPEPDERVLNDPFLTATLRGVSSALGSSDLQLILIMARPGEKEGRIARYLSSGHVDGVIVASHHREDGLEDALRTSSLPSVFVGRPFSPDGLTFIDMDNAGGARLAVRRMVERGCRRIATVTGPDDMTSGVDRLTGWRAAMAEAGLADDAVETGDFTLLGGAAAMERLLDEHPDIDGVFAASDMMAAGALRVLRERGRSVPDDVAVIGFDDLDMAADPAIALTTIHNDVSELVRLACDALLTTIEVGSATTPPPLPARLVSRSSG</sequence>
<evidence type="ECO:0000313" key="7">
    <source>
        <dbReference type="Proteomes" id="UP001321475"/>
    </source>
</evidence>
<dbReference type="PROSITE" id="PS50932">
    <property type="entry name" value="HTH_LACI_2"/>
    <property type="match status" value="1"/>
</dbReference>
<evidence type="ECO:0000256" key="2">
    <source>
        <dbReference type="ARBA" id="ARBA00023125"/>
    </source>
</evidence>
<dbReference type="InterPro" id="IPR028082">
    <property type="entry name" value="Peripla_BP_I"/>
</dbReference>
<dbReference type="PANTHER" id="PTHR30146:SF109">
    <property type="entry name" value="HTH-TYPE TRANSCRIPTIONAL REGULATOR GALS"/>
    <property type="match status" value="1"/>
</dbReference>
<feature type="region of interest" description="Disordered" evidence="4">
    <location>
        <begin position="1"/>
        <end position="38"/>
    </location>
</feature>
<reference evidence="7" key="1">
    <citation type="journal article" date="2019" name="Int. J. Syst. Evol. Microbiol.">
        <title>The Global Catalogue of Microorganisms (GCM) 10K type strain sequencing project: providing services to taxonomists for standard genome sequencing and annotation.</title>
        <authorList>
            <consortium name="The Broad Institute Genomics Platform"/>
            <consortium name="The Broad Institute Genome Sequencing Center for Infectious Disease"/>
            <person name="Wu L."/>
            <person name="Ma J."/>
        </authorList>
    </citation>
    <scope>NUCLEOTIDE SEQUENCE [LARGE SCALE GENOMIC DNA]</scope>
    <source>
        <strain evidence="7">NBRC 108565</strain>
    </source>
</reference>
<feature type="domain" description="HTH lacI-type" evidence="5">
    <location>
        <begin position="13"/>
        <end position="67"/>
    </location>
</feature>
<dbReference type="Pfam" id="PF00356">
    <property type="entry name" value="LacI"/>
    <property type="match status" value="1"/>
</dbReference>
<evidence type="ECO:0000256" key="4">
    <source>
        <dbReference type="SAM" id="MobiDB-lite"/>
    </source>
</evidence>
<proteinExistence type="predicted"/>
<dbReference type="InterPro" id="IPR000843">
    <property type="entry name" value="HTH_LacI"/>
</dbReference>
<gene>
    <name evidence="6" type="ORF">GCM10025865_21160</name>
</gene>
<evidence type="ECO:0000256" key="1">
    <source>
        <dbReference type="ARBA" id="ARBA00023015"/>
    </source>
</evidence>
<keyword evidence="7" id="KW-1185">Reference proteome</keyword>
<organism evidence="6 7">
    <name type="scientific">Paraoerskovia sediminicola</name>
    <dbReference type="NCBI Taxonomy" id="1138587"/>
    <lineage>
        <taxon>Bacteria</taxon>
        <taxon>Bacillati</taxon>
        <taxon>Actinomycetota</taxon>
        <taxon>Actinomycetes</taxon>
        <taxon>Micrococcales</taxon>
        <taxon>Cellulomonadaceae</taxon>
        <taxon>Paraoerskovia</taxon>
    </lineage>
</organism>